<dbReference type="GO" id="GO:1990060">
    <property type="term" value="C:maltose transport complex"/>
    <property type="evidence" value="ECO:0007669"/>
    <property type="project" value="TreeGrafter"/>
</dbReference>
<evidence type="ECO:0000256" key="5">
    <source>
        <dbReference type="ARBA" id="ARBA00022741"/>
    </source>
</evidence>
<dbReference type="RefSeq" id="WP_144727795.1">
    <property type="nucleotide sequence ID" value="NZ_CAWOWR010000147.1"/>
</dbReference>
<protein>
    <submittedName>
        <fullName evidence="10">sn-glycerol-3-phosphate ABC transporter ATP-binding protein UgpC</fullName>
    </submittedName>
</protein>
<dbReference type="PANTHER" id="PTHR43875:SF3">
    <property type="entry name" value="MALTOSE_MALTODEXTRIN IMPORT ATP-BINDING PROTEIN MALK"/>
    <property type="match status" value="1"/>
</dbReference>
<name>A0A558HHW0_9GAMM</name>
<dbReference type="FunFam" id="3.40.50.300:FF:000042">
    <property type="entry name" value="Maltose/maltodextrin ABC transporter, ATP-binding protein"/>
    <property type="match status" value="1"/>
</dbReference>
<evidence type="ECO:0000256" key="8">
    <source>
        <dbReference type="SAM" id="MobiDB-lite"/>
    </source>
</evidence>
<dbReference type="InterPro" id="IPR008995">
    <property type="entry name" value="Mo/tungstate-bd_C_term_dom"/>
</dbReference>
<dbReference type="Gene3D" id="2.40.50.140">
    <property type="entry name" value="Nucleic acid-binding proteins"/>
    <property type="match status" value="1"/>
</dbReference>
<keyword evidence="6 10" id="KW-0067">ATP-binding</keyword>
<dbReference type="SUPFAM" id="SSF50331">
    <property type="entry name" value="MOP-like"/>
    <property type="match status" value="1"/>
</dbReference>
<feature type="compositionally biased region" description="Polar residues" evidence="8">
    <location>
        <begin position="397"/>
        <end position="415"/>
    </location>
</feature>
<keyword evidence="3" id="KW-0997">Cell inner membrane</keyword>
<dbReference type="SMART" id="SM00382">
    <property type="entry name" value="AAA"/>
    <property type="match status" value="1"/>
</dbReference>
<evidence type="ECO:0000256" key="4">
    <source>
        <dbReference type="ARBA" id="ARBA00022597"/>
    </source>
</evidence>
<dbReference type="EMBL" id="VNFH01000009">
    <property type="protein sequence ID" value="TVU68703.1"/>
    <property type="molecule type" value="Genomic_DNA"/>
</dbReference>
<dbReference type="InterPro" id="IPR040582">
    <property type="entry name" value="OB_MalK-like"/>
</dbReference>
<dbReference type="Gene3D" id="2.40.50.100">
    <property type="match status" value="1"/>
</dbReference>
<evidence type="ECO:0000256" key="7">
    <source>
        <dbReference type="ARBA" id="ARBA00023136"/>
    </source>
</evidence>
<keyword evidence="4" id="KW-0762">Sugar transport</keyword>
<dbReference type="InterPro" id="IPR015855">
    <property type="entry name" value="ABC_transpr_MalK-like"/>
</dbReference>
<dbReference type="InterPro" id="IPR003439">
    <property type="entry name" value="ABC_transporter-like_ATP-bd"/>
</dbReference>
<dbReference type="InterPro" id="IPR047641">
    <property type="entry name" value="ABC_transpr_MalK/UgpC-like"/>
</dbReference>
<reference evidence="10 11" key="1">
    <citation type="submission" date="2019-07" db="EMBL/GenBank/DDBJ databases">
        <title>Diversity of Bacteria from Kongsfjorden, Arctic.</title>
        <authorList>
            <person name="Yu Y."/>
        </authorList>
    </citation>
    <scope>NUCLEOTIDE SEQUENCE [LARGE SCALE GENOMIC DNA]</scope>
    <source>
        <strain evidence="10 11">SM1923</strain>
    </source>
</reference>
<dbReference type="AlphaFoldDB" id="A0A558HHW0"/>
<keyword evidence="11" id="KW-1185">Reference proteome</keyword>
<dbReference type="Pfam" id="PF17912">
    <property type="entry name" value="OB_MalK"/>
    <property type="match status" value="1"/>
</dbReference>
<dbReference type="GO" id="GO:0055052">
    <property type="term" value="C:ATP-binding cassette (ABC) transporter complex, substrate-binding subunit-containing"/>
    <property type="evidence" value="ECO:0007669"/>
    <property type="project" value="TreeGrafter"/>
</dbReference>
<evidence type="ECO:0000256" key="1">
    <source>
        <dbReference type="ARBA" id="ARBA00022448"/>
    </source>
</evidence>
<dbReference type="SUPFAM" id="SSF52540">
    <property type="entry name" value="P-loop containing nucleoside triphosphate hydrolases"/>
    <property type="match status" value="1"/>
</dbReference>
<dbReference type="PANTHER" id="PTHR43875">
    <property type="entry name" value="MALTODEXTRIN IMPORT ATP-BINDING PROTEIN MSMX"/>
    <property type="match status" value="1"/>
</dbReference>
<dbReference type="InterPro" id="IPR012340">
    <property type="entry name" value="NA-bd_OB-fold"/>
</dbReference>
<dbReference type="CDD" id="cd03301">
    <property type="entry name" value="ABC_MalK_N"/>
    <property type="match status" value="1"/>
</dbReference>
<keyword evidence="7" id="KW-0472">Membrane</keyword>
<feature type="region of interest" description="Disordered" evidence="8">
    <location>
        <begin position="395"/>
        <end position="415"/>
    </location>
</feature>
<feature type="domain" description="ABC transporter" evidence="9">
    <location>
        <begin position="4"/>
        <end position="242"/>
    </location>
</feature>
<evidence type="ECO:0000256" key="3">
    <source>
        <dbReference type="ARBA" id="ARBA00022519"/>
    </source>
</evidence>
<dbReference type="PROSITE" id="PS00211">
    <property type="entry name" value="ABC_TRANSPORTER_1"/>
    <property type="match status" value="1"/>
</dbReference>
<organism evidence="10 11">
    <name type="scientific">Cobetia crustatorum</name>
    <dbReference type="NCBI Taxonomy" id="553385"/>
    <lineage>
        <taxon>Bacteria</taxon>
        <taxon>Pseudomonadati</taxon>
        <taxon>Pseudomonadota</taxon>
        <taxon>Gammaproteobacteria</taxon>
        <taxon>Oceanospirillales</taxon>
        <taxon>Halomonadaceae</taxon>
        <taxon>Cobetia</taxon>
    </lineage>
</organism>
<sequence length="415" mass="44191">MSTLTLKNIVKEFTSGSGASASTTQVIKGVDLEVKDQEFVVFVGPSGCGKSTLMRMIAGLENATSGDILIDGQRINDVGPAERGLAMVFQSYALYPHMTVGENMGFSLKLAGVSKEERANKVNAAADVLQLGPLLDRKPKALSGGQRQRVAIGRAIVRNPSIFLFDEPLSNLDAALRVQMRIELARLHAELKATMIYVTHDQIEAMTMADKIVVLQGGVVEQIGSPMELYHHPRNRFVAGFIGSPKMNFLDVTVTDVQAEGVTVRLPDDSESLVRVAGQPEAGSAVSVGDRLTMGVRPEHLILDDSGPLGGQVQVIERLGGVTSLYLASPDGSGDGKIGGLKADDQADSGWILIADGDVASRVGDNIRYTFDSARAHLFTSDDLALPSLDRHPLTGLTRQDNSLSSVSAAQATDV</sequence>
<dbReference type="InterPro" id="IPR017871">
    <property type="entry name" value="ABC_transporter-like_CS"/>
</dbReference>
<evidence type="ECO:0000313" key="11">
    <source>
        <dbReference type="Proteomes" id="UP000319941"/>
    </source>
</evidence>
<comment type="caution">
    <text evidence="10">The sequence shown here is derived from an EMBL/GenBank/DDBJ whole genome shotgun (WGS) entry which is preliminary data.</text>
</comment>
<dbReference type="Pfam" id="PF00005">
    <property type="entry name" value="ABC_tran"/>
    <property type="match status" value="1"/>
</dbReference>
<evidence type="ECO:0000256" key="2">
    <source>
        <dbReference type="ARBA" id="ARBA00022475"/>
    </source>
</evidence>
<keyword evidence="2" id="KW-1003">Cell membrane</keyword>
<proteinExistence type="predicted"/>
<dbReference type="GO" id="GO:0005524">
    <property type="term" value="F:ATP binding"/>
    <property type="evidence" value="ECO:0007669"/>
    <property type="project" value="UniProtKB-KW"/>
</dbReference>
<keyword evidence="1" id="KW-0813">Transport</keyword>
<gene>
    <name evidence="10" type="primary">ugpC</name>
    <name evidence="10" type="ORF">FQP86_12975</name>
</gene>
<keyword evidence="5" id="KW-0547">Nucleotide-binding</keyword>
<dbReference type="GO" id="GO:0015423">
    <property type="term" value="F:ABC-type maltose transporter activity"/>
    <property type="evidence" value="ECO:0007669"/>
    <property type="project" value="TreeGrafter"/>
</dbReference>
<evidence type="ECO:0000313" key="10">
    <source>
        <dbReference type="EMBL" id="TVU68703.1"/>
    </source>
</evidence>
<dbReference type="GO" id="GO:0016887">
    <property type="term" value="F:ATP hydrolysis activity"/>
    <property type="evidence" value="ECO:0007669"/>
    <property type="project" value="InterPro"/>
</dbReference>
<dbReference type="STRING" id="553385.GCA_000591415_01485"/>
<accession>A0A558HHW0</accession>
<dbReference type="InterPro" id="IPR003593">
    <property type="entry name" value="AAA+_ATPase"/>
</dbReference>
<dbReference type="InterPro" id="IPR027417">
    <property type="entry name" value="P-loop_NTPase"/>
</dbReference>
<dbReference type="Gene3D" id="3.40.50.300">
    <property type="entry name" value="P-loop containing nucleotide triphosphate hydrolases"/>
    <property type="match status" value="1"/>
</dbReference>
<dbReference type="Proteomes" id="UP000319941">
    <property type="component" value="Unassembled WGS sequence"/>
</dbReference>
<dbReference type="NCBIfam" id="NF008653">
    <property type="entry name" value="PRK11650.1"/>
    <property type="match status" value="1"/>
</dbReference>
<dbReference type="OrthoDB" id="9802264at2"/>
<evidence type="ECO:0000256" key="6">
    <source>
        <dbReference type="ARBA" id="ARBA00022840"/>
    </source>
</evidence>
<evidence type="ECO:0000259" key="9">
    <source>
        <dbReference type="PROSITE" id="PS50893"/>
    </source>
</evidence>
<dbReference type="PROSITE" id="PS50893">
    <property type="entry name" value="ABC_TRANSPORTER_2"/>
    <property type="match status" value="1"/>
</dbReference>